<feature type="compositionally biased region" description="Polar residues" evidence="1">
    <location>
        <begin position="180"/>
        <end position="193"/>
    </location>
</feature>
<dbReference type="GeneID" id="20665741"/>
<organism evidence="2 3">
    <name type="scientific">Heterobasidion irregulare (strain TC 32-1)</name>
    <dbReference type="NCBI Taxonomy" id="747525"/>
    <lineage>
        <taxon>Eukaryota</taxon>
        <taxon>Fungi</taxon>
        <taxon>Dikarya</taxon>
        <taxon>Basidiomycota</taxon>
        <taxon>Agaricomycotina</taxon>
        <taxon>Agaricomycetes</taxon>
        <taxon>Russulales</taxon>
        <taxon>Bondarzewiaceae</taxon>
        <taxon>Heterobasidion</taxon>
        <taxon>Heterobasidion annosum species complex</taxon>
    </lineage>
</organism>
<feature type="compositionally biased region" description="Polar residues" evidence="1">
    <location>
        <begin position="1"/>
        <end position="13"/>
    </location>
</feature>
<sequence>MTKYQGMTSTWNPVFTEVEESEHCQSPSPDPPAPGPPTHRSRLRDLTGSHPVGAKWTAASSVHSLQYAPLVSCLSPRGLPWYVAVTLKPGDTAERLPKGGRFDQPDPERVPTFSRAQRQLAPSLSAYCQYFYFMHPRALSTRARSAAIRQRSAPPLPAAARTRPDRAHFTSISRPFRRLQPSTARSDTASVPSPSRPLSLAERLSHLLNVAQRRSSRAEPKARSNLRQCSRRVWTLAPDPGPQRPTRRGSVIIPGSGSDRDRMRAATASTAWAHSSPLQLLSNPLTAADCSLLPTPGGSWQLLASPPRHTATVFCVESASPQHAVATRDLTDGL</sequence>
<evidence type="ECO:0000313" key="3">
    <source>
        <dbReference type="Proteomes" id="UP000030671"/>
    </source>
</evidence>
<reference evidence="2 3" key="1">
    <citation type="journal article" date="2012" name="New Phytol.">
        <title>Insight into trade-off between wood decay and parasitism from the genome of a fungal forest pathogen.</title>
        <authorList>
            <person name="Olson A."/>
            <person name="Aerts A."/>
            <person name="Asiegbu F."/>
            <person name="Belbahri L."/>
            <person name="Bouzid O."/>
            <person name="Broberg A."/>
            <person name="Canback B."/>
            <person name="Coutinho P.M."/>
            <person name="Cullen D."/>
            <person name="Dalman K."/>
            <person name="Deflorio G."/>
            <person name="van Diepen L.T."/>
            <person name="Dunand C."/>
            <person name="Duplessis S."/>
            <person name="Durling M."/>
            <person name="Gonthier P."/>
            <person name="Grimwood J."/>
            <person name="Fossdal C.G."/>
            <person name="Hansson D."/>
            <person name="Henrissat B."/>
            <person name="Hietala A."/>
            <person name="Himmelstrand K."/>
            <person name="Hoffmeister D."/>
            <person name="Hogberg N."/>
            <person name="James T.Y."/>
            <person name="Karlsson M."/>
            <person name="Kohler A."/>
            <person name="Kues U."/>
            <person name="Lee Y.H."/>
            <person name="Lin Y.C."/>
            <person name="Lind M."/>
            <person name="Lindquist E."/>
            <person name="Lombard V."/>
            <person name="Lucas S."/>
            <person name="Lunden K."/>
            <person name="Morin E."/>
            <person name="Murat C."/>
            <person name="Park J."/>
            <person name="Raffaello T."/>
            <person name="Rouze P."/>
            <person name="Salamov A."/>
            <person name="Schmutz J."/>
            <person name="Solheim H."/>
            <person name="Stahlberg J."/>
            <person name="Velez H."/>
            <person name="de Vries R.P."/>
            <person name="Wiebenga A."/>
            <person name="Woodward S."/>
            <person name="Yakovlev I."/>
            <person name="Garbelotto M."/>
            <person name="Martin F."/>
            <person name="Grigoriev I.V."/>
            <person name="Stenlid J."/>
        </authorList>
    </citation>
    <scope>NUCLEOTIDE SEQUENCE [LARGE SCALE GENOMIC DNA]</scope>
    <source>
        <strain evidence="2 3">TC 32-1</strain>
    </source>
</reference>
<dbReference type="InParanoid" id="W4KJ00"/>
<proteinExistence type="predicted"/>
<dbReference type="HOGENOM" id="CLU_831729_0_0_1"/>
<accession>W4KJ00</accession>
<dbReference type="KEGG" id="hir:HETIRDRAFT_101166"/>
<name>W4KJ00_HETIT</name>
<dbReference type="Proteomes" id="UP000030671">
    <property type="component" value="Unassembled WGS sequence"/>
</dbReference>
<protein>
    <submittedName>
        <fullName evidence="2">Uncharacterized protein</fullName>
    </submittedName>
</protein>
<feature type="compositionally biased region" description="Low complexity" evidence="1">
    <location>
        <begin position="145"/>
        <end position="161"/>
    </location>
</feature>
<dbReference type="EMBL" id="KI925455">
    <property type="protein sequence ID" value="ETW85051.1"/>
    <property type="molecule type" value="Genomic_DNA"/>
</dbReference>
<evidence type="ECO:0000256" key="1">
    <source>
        <dbReference type="SAM" id="MobiDB-lite"/>
    </source>
</evidence>
<evidence type="ECO:0000313" key="2">
    <source>
        <dbReference type="EMBL" id="ETW85051.1"/>
    </source>
</evidence>
<keyword evidence="3" id="KW-1185">Reference proteome</keyword>
<feature type="region of interest" description="Disordered" evidence="1">
    <location>
        <begin position="145"/>
        <end position="197"/>
    </location>
</feature>
<feature type="region of interest" description="Disordered" evidence="1">
    <location>
        <begin position="1"/>
        <end position="50"/>
    </location>
</feature>
<gene>
    <name evidence="2" type="ORF">HETIRDRAFT_101166</name>
</gene>
<dbReference type="AlphaFoldDB" id="W4KJ00"/>
<feature type="compositionally biased region" description="Pro residues" evidence="1">
    <location>
        <begin position="28"/>
        <end position="37"/>
    </location>
</feature>
<dbReference type="RefSeq" id="XP_009541943.1">
    <property type="nucleotide sequence ID" value="XM_009543648.1"/>
</dbReference>